<dbReference type="VEuPathDB" id="VectorBase:AATE018578"/>
<organism evidence="5">
    <name type="scientific">Anopheles atroparvus</name>
    <name type="common">European mosquito</name>
    <dbReference type="NCBI Taxonomy" id="41427"/>
    <lineage>
        <taxon>Eukaryota</taxon>
        <taxon>Metazoa</taxon>
        <taxon>Ecdysozoa</taxon>
        <taxon>Arthropoda</taxon>
        <taxon>Hexapoda</taxon>
        <taxon>Insecta</taxon>
        <taxon>Pterygota</taxon>
        <taxon>Neoptera</taxon>
        <taxon>Endopterygota</taxon>
        <taxon>Diptera</taxon>
        <taxon>Nematocera</taxon>
        <taxon>Culicoidea</taxon>
        <taxon>Culicidae</taxon>
        <taxon>Anophelinae</taxon>
        <taxon>Anopheles</taxon>
    </lineage>
</organism>
<comment type="subcellular location">
    <subcellularLocation>
        <location evidence="1">Secreted</location>
    </subcellularLocation>
</comment>
<dbReference type="InterPro" id="IPR017996">
    <property type="entry name" value="MRJP/yellow-related"/>
</dbReference>
<dbReference type="SUPFAM" id="SSF63825">
    <property type="entry name" value="YWTD domain"/>
    <property type="match status" value="1"/>
</dbReference>
<protein>
    <submittedName>
        <fullName evidence="5">Uncharacterized protein</fullName>
    </submittedName>
</protein>
<dbReference type="PROSITE" id="PS51257">
    <property type="entry name" value="PROKAR_LIPOPROTEIN"/>
    <property type="match status" value="1"/>
</dbReference>
<dbReference type="Gene3D" id="2.120.10.30">
    <property type="entry name" value="TolB, C-terminal domain"/>
    <property type="match status" value="1"/>
</dbReference>
<evidence type="ECO:0000256" key="3">
    <source>
        <dbReference type="ARBA" id="ARBA00022525"/>
    </source>
</evidence>
<proteinExistence type="inferred from homology"/>
<name>A0A182JI86_ANOAO</name>
<dbReference type="EnsemblMetazoa" id="AATE018578-RA">
    <property type="protein sequence ID" value="AATE018578-PA.1"/>
    <property type="gene ID" value="AATE018578"/>
</dbReference>
<dbReference type="InterPro" id="IPR011042">
    <property type="entry name" value="6-blade_b-propeller_TolB-like"/>
</dbReference>
<dbReference type="AlphaFoldDB" id="A0A182JI86"/>
<keyword evidence="3" id="KW-0964">Secreted</keyword>
<evidence type="ECO:0000256" key="4">
    <source>
        <dbReference type="ARBA" id="ARBA00022729"/>
    </source>
</evidence>
<dbReference type="GO" id="GO:0005576">
    <property type="term" value="C:extracellular region"/>
    <property type="evidence" value="ECO:0007669"/>
    <property type="project" value="UniProtKB-SubCell"/>
</dbReference>
<evidence type="ECO:0000256" key="1">
    <source>
        <dbReference type="ARBA" id="ARBA00004613"/>
    </source>
</evidence>
<sequence>MESRVVQVLASCALLLGCGHAWDLRSVGIDQFRVRHVSLYHSRAFVTIESANVSLVETGWPENVNNQRSWVLSDELDRRWTCSCRGLRNVLGTDVDRLARLWILSGPERHCRPKLTIRSLLSPTTGEIEHRFRRPESELRFHTIMVDPVPASDGDTRAFLTLLDQDYLLIYSLFKRSMGKLQFERTDLTPLHPISLSELTINHNRLYVADTVSDRLFALPIRSLRQLAFPHDGVQKIVMQANVTYLGRLLGRPRALTLDFHDQLLYILPRDGAIVKWTPGRSLKAENHRVIYQQSTNLTQIILGVAGNAWAVSAEYVSNETRRHCVKITV</sequence>
<accession>A0A182JI86</accession>
<evidence type="ECO:0000313" key="5">
    <source>
        <dbReference type="EnsemblMetazoa" id="AATE018578-PA.1"/>
    </source>
</evidence>
<evidence type="ECO:0000256" key="2">
    <source>
        <dbReference type="ARBA" id="ARBA00009127"/>
    </source>
</evidence>
<keyword evidence="4" id="KW-0732">Signal</keyword>
<comment type="similarity">
    <text evidence="2">Belongs to the major royal jelly protein family.</text>
</comment>
<dbReference type="Pfam" id="PF03022">
    <property type="entry name" value="MRJP"/>
    <property type="match status" value="1"/>
</dbReference>
<reference evidence="5" key="1">
    <citation type="submission" date="2022-08" db="UniProtKB">
        <authorList>
            <consortium name="EnsemblMetazoa"/>
        </authorList>
    </citation>
    <scope>IDENTIFICATION</scope>
    <source>
        <strain evidence="5">EBRO</strain>
    </source>
</reference>